<dbReference type="EMBL" id="SNXO01000067">
    <property type="protein sequence ID" value="TDP45158.1"/>
    <property type="molecule type" value="Genomic_DNA"/>
</dbReference>
<dbReference type="Proteomes" id="UP000295500">
    <property type="component" value="Unassembled WGS sequence"/>
</dbReference>
<gene>
    <name evidence="1" type="ORF">EV211_1677</name>
</gene>
<keyword evidence="2" id="KW-1185">Reference proteome</keyword>
<sequence>MNKKKDIPIWHKTNLSIEEAIIYTGIGRNKLYELTSKDDCPFVLWVGNKRLVKRVAFDEYVLKRNMI</sequence>
<dbReference type="AlphaFoldDB" id="A0A4R6PX73"/>
<dbReference type="InterPro" id="IPR015122">
    <property type="entry name" value="Tn916-Xis"/>
</dbReference>
<comment type="caution">
    <text evidence="1">The sequence shown here is derived from an EMBL/GenBank/DDBJ whole genome shotgun (WGS) entry which is preliminary data.</text>
</comment>
<protein>
    <submittedName>
        <fullName evidence="1">Excisionase family DNA binding protein</fullName>
    </submittedName>
</protein>
<accession>A0A4R6PX73</accession>
<dbReference type="InterPro" id="IPR038148">
    <property type="entry name" value="Tn1545/Tn916_Xis"/>
</dbReference>
<evidence type="ECO:0000313" key="2">
    <source>
        <dbReference type="Proteomes" id="UP000295500"/>
    </source>
</evidence>
<dbReference type="OrthoDB" id="1913083at2"/>
<organism evidence="1 2">
    <name type="scientific">Aminicella lysinilytica</name>
    <dbReference type="NCBI Taxonomy" id="433323"/>
    <lineage>
        <taxon>Bacteria</taxon>
        <taxon>Bacillati</taxon>
        <taxon>Bacillota</taxon>
        <taxon>Clostridia</taxon>
        <taxon>Peptostreptococcales</taxon>
        <taxon>Anaerovoracaceae</taxon>
        <taxon>Aminicella</taxon>
    </lineage>
</organism>
<evidence type="ECO:0000313" key="1">
    <source>
        <dbReference type="EMBL" id="TDP45158.1"/>
    </source>
</evidence>
<reference evidence="1 2" key="1">
    <citation type="submission" date="2019-03" db="EMBL/GenBank/DDBJ databases">
        <title>Genomic Encyclopedia of Type Strains, Phase IV (KMG-IV): sequencing the most valuable type-strain genomes for metagenomic binning, comparative biology and taxonomic classification.</title>
        <authorList>
            <person name="Goeker M."/>
        </authorList>
    </citation>
    <scope>NUCLEOTIDE SEQUENCE [LARGE SCALE GENOMIC DNA]</scope>
    <source>
        <strain evidence="1 2">DSM 28287</strain>
    </source>
</reference>
<dbReference type="RefSeq" id="WP_133529361.1">
    <property type="nucleotide sequence ID" value="NZ_SNXO01000067.1"/>
</dbReference>
<dbReference type="Gene3D" id="3.90.105.50">
    <property type="match status" value="1"/>
</dbReference>
<dbReference type="Pfam" id="PF09035">
    <property type="entry name" value="Tn916-Xis"/>
    <property type="match status" value="1"/>
</dbReference>
<name>A0A4R6PX73_9FIRM</name>
<proteinExistence type="predicted"/>